<keyword evidence="4 6" id="KW-0804">Transcription</keyword>
<dbReference type="AlphaFoldDB" id="A0A6I9RV95"/>
<proteinExistence type="inferred from homology"/>
<comment type="similarity">
    <text evidence="2 6">Belongs to the Mediator complex subunit 18 family.</text>
</comment>
<gene>
    <name evidence="8 9" type="primary">LOC105050465</name>
    <name evidence="6" type="synonym">MED18</name>
</gene>
<dbReference type="RefSeq" id="XP_010928791.1">
    <property type="nucleotide sequence ID" value="XM_010930489.3"/>
</dbReference>
<evidence type="ECO:0000256" key="2">
    <source>
        <dbReference type="ARBA" id="ARBA00009814"/>
    </source>
</evidence>
<evidence type="ECO:0000256" key="3">
    <source>
        <dbReference type="ARBA" id="ARBA00023015"/>
    </source>
</evidence>
<dbReference type="InterPro" id="IPR019095">
    <property type="entry name" value="Mediator_Med18"/>
</dbReference>
<dbReference type="Pfam" id="PF09637">
    <property type="entry name" value="Med18"/>
    <property type="match status" value="1"/>
</dbReference>
<evidence type="ECO:0000256" key="1">
    <source>
        <dbReference type="ARBA" id="ARBA00004123"/>
    </source>
</evidence>
<sequence length="232" mass="24971">MECVVQGIIESQNNSHYMRHNNGVRLQHVEALQILLQGLCGVPKERVRVHELCLKSGPNLGVVPSEVRLLCDLAQPTPSWTVRHVGGAMRGAGAEQISVLVRTIVESKVGHNVLRFFYSLGYKLDHELLKEGFVFRFQRGAQITVTVTSANKMPKLYATDEAVPVTPGIQLVEITAPAAAENYSEVVAAVSSFCEYLAPLLHLSKPGVSMGIVPTAAAAAASLMSNSGAKTL</sequence>
<protein>
    <recommendedName>
        <fullName evidence="6">Mediator of RNA polymerase II transcription subunit 18</fullName>
    </recommendedName>
    <alternativeName>
        <fullName evidence="6">Mediator complex subunit 18</fullName>
    </alternativeName>
</protein>
<dbReference type="GO" id="GO:0003712">
    <property type="term" value="F:transcription coregulator activity"/>
    <property type="evidence" value="ECO:0007669"/>
    <property type="project" value="InterPro"/>
</dbReference>
<evidence type="ECO:0000313" key="9">
    <source>
        <dbReference type="RefSeq" id="XP_029122041.1"/>
    </source>
</evidence>
<dbReference type="GO" id="GO:0006369">
    <property type="term" value="P:termination of RNA polymerase II transcription"/>
    <property type="evidence" value="ECO:0007669"/>
    <property type="project" value="TreeGrafter"/>
</dbReference>
<keyword evidence="3 6" id="KW-0805">Transcription regulation</keyword>
<evidence type="ECO:0000256" key="6">
    <source>
        <dbReference type="RuleBase" id="RU364150"/>
    </source>
</evidence>
<evidence type="ECO:0000256" key="5">
    <source>
        <dbReference type="ARBA" id="ARBA00023242"/>
    </source>
</evidence>
<dbReference type="GO" id="GO:0006357">
    <property type="term" value="P:regulation of transcription by RNA polymerase II"/>
    <property type="evidence" value="ECO:0007669"/>
    <property type="project" value="InterPro"/>
</dbReference>
<dbReference type="GeneID" id="105050465"/>
<comment type="subcellular location">
    <subcellularLocation>
        <location evidence="1 6">Nucleus</location>
    </subcellularLocation>
</comment>
<comment type="function">
    <text evidence="6">Component of the Mediator complex, a coactivator involved in the regulated transcription of nearly all RNA polymerase II-dependent genes. Mediator functions as a bridge to convey information from gene-specific regulatory proteins to the basal RNA polymerase II transcription machinery. Mediator is recruited to promoters by direct interactions with regulatory proteins and serves as a scaffold for the assembly of a functional preinitiation complex with RNA polymerase II and the general transcription factors.</text>
</comment>
<evidence type="ECO:0000256" key="4">
    <source>
        <dbReference type="ARBA" id="ARBA00023163"/>
    </source>
</evidence>
<keyword evidence="6" id="KW-0010">Activator</keyword>
<dbReference type="KEGG" id="egu:105050465"/>
<accession>A0A6I9RV95</accession>
<dbReference type="OrthoDB" id="2015832at2759"/>
<dbReference type="Gene3D" id="2.40.320.10">
    <property type="entry name" value="Hypothetical Protein Pfu-838710-001"/>
    <property type="match status" value="1"/>
</dbReference>
<evidence type="ECO:0000313" key="8">
    <source>
        <dbReference type="RefSeq" id="XP_010928791.1"/>
    </source>
</evidence>
<keyword evidence="5 6" id="KW-0539">Nucleus</keyword>
<keyword evidence="7" id="KW-1185">Reference proteome</keyword>
<evidence type="ECO:0000313" key="7">
    <source>
        <dbReference type="Proteomes" id="UP000504607"/>
    </source>
</evidence>
<reference evidence="8 9" key="1">
    <citation type="submission" date="2025-04" db="UniProtKB">
        <authorList>
            <consortium name="RefSeq"/>
        </authorList>
    </citation>
    <scope>IDENTIFICATION</scope>
</reference>
<dbReference type="RefSeq" id="XP_029122041.1">
    <property type="nucleotide sequence ID" value="XM_029266208.1"/>
</dbReference>
<dbReference type="GO" id="GO:0070847">
    <property type="term" value="C:core mediator complex"/>
    <property type="evidence" value="ECO:0007669"/>
    <property type="project" value="TreeGrafter"/>
</dbReference>
<name>A0A6I9RV95_ELAGV</name>
<dbReference type="Proteomes" id="UP000504607">
    <property type="component" value="Chromosome 8"/>
</dbReference>
<organism evidence="7 8">
    <name type="scientific">Elaeis guineensis var. tenera</name>
    <name type="common">Oil palm</name>
    <dbReference type="NCBI Taxonomy" id="51953"/>
    <lineage>
        <taxon>Eukaryota</taxon>
        <taxon>Viridiplantae</taxon>
        <taxon>Streptophyta</taxon>
        <taxon>Embryophyta</taxon>
        <taxon>Tracheophyta</taxon>
        <taxon>Spermatophyta</taxon>
        <taxon>Magnoliopsida</taxon>
        <taxon>Liliopsida</taxon>
        <taxon>Arecaceae</taxon>
        <taxon>Arecoideae</taxon>
        <taxon>Cocoseae</taxon>
        <taxon>Elaeidinae</taxon>
        <taxon>Elaeis</taxon>
    </lineage>
</organism>
<dbReference type="PANTHER" id="PTHR13321">
    <property type="entry name" value="MEDIATOR OF RNA POLYMERASE II TRANSCRIPTION, SUBUNIT 18"/>
    <property type="match status" value="1"/>
</dbReference>
<dbReference type="GO" id="GO:0016592">
    <property type="term" value="C:mediator complex"/>
    <property type="evidence" value="ECO:0007669"/>
    <property type="project" value="InterPro"/>
</dbReference>
<comment type="subunit">
    <text evidence="6">Component of the Mediator complex.</text>
</comment>
<dbReference type="PANTHER" id="PTHR13321:SF2">
    <property type="entry name" value="MEDIATOR OF RNA POLYMERASE II TRANSCRIPTION SUBUNIT 18"/>
    <property type="match status" value="1"/>
</dbReference>
<dbReference type="FunFam" id="2.40.320.10:FF:000004">
    <property type="entry name" value="Mediator of RNA polymerase II transcription subunit 18"/>
    <property type="match status" value="1"/>
</dbReference>